<dbReference type="AlphaFoldDB" id="G4NR83"/>
<proteinExistence type="predicted"/>
<feature type="domain" description="Protein CotJB" evidence="1">
    <location>
        <begin position="25"/>
        <end position="99"/>
    </location>
</feature>
<organism evidence="2 3">
    <name type="scientific">Bacillus spizizenii (strain DSM 15029 / JCM 12233 / NBRC 101239 / NRRL B-23049 / TU-B-10)</name>
    <name type="common">Bacillus subtilis subsp. spizizenii</name>
    <dbReference type="NCBI Taxonomy" id="1052585"/>
    <lineage>
        <taxon>Bacteria</taxon>
        <taxon>Bacillati</taxon>
        <taxon>Bacillota</taxon>
        <taxon>Bacilli</taxon>
        <taxon>Bacillales</taxon>
        <taxon>Bacillaceae</taxon>
        <taxon>Bacillus</taxon>
    </lineage>
</organism>
<dbReference type="Pfam" id="PF12652">
    <property type="entry name" value="CotJB"/>
    <property type="match status" value="1"/>
</dbReference>
<sequence>MIFMKTLIEGETYMAKKIDAEYYRQLEQIQAADFVLVELSLYLNTHPHDEDALKQFNQYSGYSRHLKRQFESSYGPLLQYGNSPAGEDWDWGKGPWPWQV</sequence>
<dbReference type="STRING" id="1052585.GYO_0951"/>
<evidence type="ECO:0000259" key="1">
    <source>
        <dbReference type="Pfam" id="PF12652"/>
    </source>
</evidence>
<dbReference type="Proteomes" id="UP000002651">
    <property type="component" value="Chromosome"/>
</dbReference>
<accession>G4NR83</accession>
<dbReference type="InterPro" id="IPR016571">
    <property type="entry name" value="Spore_coat_assembly_CotJB"/>
</dbReference>
<evidence type="ECO:0000313" key="3">
    <source>
        <dbReference type="Proteomes" id="UP000002651"/>
    </source>
</evidence>
<keyword evidence="3" id="KW-1185">Reference proteome</keyword>
<gene>
    <name evidence="2" type="primary">cotJB</name>
    <name evidence="2" type="ordered locus">GYO_0951</name>
</gene>
<dbReference type="HOGENOM" id="CLU_163198_1_0_9"/>
<dbReference type="PIRSF" id="PIRSF010606">
    <property type="entry name" value="Spore_coat_CotJB"/>
    <property type="match status" value="1"/>
</dbReference>
<dbReference type="InterPro" id="IPR024207">
    <property type="entry name" value="CotJB_dom"/>
</dbReference>
<reference evidence="2 3" key="1">
    <citation type="journal article" date="2012" name="J. Bacteriol.">
        <title>Whole-genome sequences of Bacillus subtilis and close relatives.</title>
        <authorList>
            <person name="Earl A.M."/>
            <person name="Eppinger M."/>
            <person name="Fricke W.F."/>
            <person name="Rosovitz M.J."/>
            <person name="Rasko D.A."/>
            <person name="Daugherty S."/>
            <person name="Losick R."/>
            <person name="Kolter R."/>
            <person name="Ravel J."/>
        </authorList>
    </citation>
    <scope>NUCLEOTIDE SEQUENCE [LARGE SCALE GENOMIC DNA]</scope>
    <source>
        <strain evidence="3">DSM 15029 / JCM 12233 / NBRC 101239 / NRRL B-23049 / TU-B-10</strain>
    </source>
</reference>
<dbReference type="KEGG" id="bst:GYO_0951"/>
<protein>
    <submittedName>
        <fullName evidence="2">Spore coat protein CotJB</fullName>
    </submittedName>
</protein>
<name>G4NR83_BACS4</name>
<dbReference type="EMBL" id="CP002905">
    <property type="protein sequence ID" value="AEP85633.1"/>
    <property type="molecule type" value="Genomic_DNA"/>
</dbReference>
<evidence type="ECO:0000313" key="2">
    <source>
        <dbReference type="EMBL" id="AEP85633.1"/>
    </source>
</evidence>